<evidence type="ECO:0000256" key="3">
    <source>
        <dbReference type="ARBA" id="ARBA00022833"/>
    </source>
</evidence>
<gene>
    <name evidence="7" type="ORF">LCOR_03692.1</name>
</gene>
<feature type="region of interest" description="Disordered" evidence="5">
    <location>
        <begin position="253"/>
        <end position="285"/>
    </location>
</feature>
<feature type="domain" description="FYVE-type" evidence="6">
    <location>
        <begin position="320"/>
        <end position="384"/>
    </location>
</feature>
<dbReference type="Pfam" id="PF11464">
    <property type="entry name" value="Rbsn"/>
    <property type="match status" value="1"/>
</dbReference>
<evidence type="ECO:0000313" key="7">
    <source>
        <dbReference type="EMBL" id="CDH52184.1"/>
    </source>
</evidence>
<dbReference type="SUPFAM" id="SSF140125">
    <property type="entry name" value="Rabenosyn-5 Rab-binding domain-like"/>
    <property type="match status" value="1"/>
</dbReference>
<dbReference type="SUPFAM" id="SSF57903">
    <property type="entry name" value="FYVE/PHD zinc finger"/>
    <property type="match status" value="2"/>
</dbReference>
<dbReference type="VEuPathDB" id="FungiDB:LCOR_03692.1"/>
<dbReference type="PANTHER" id="PTHR23164">
    <property type="entry name" value="EARLY ENDOSOME ANTIGEN 1"/>
    <property type="match status" value="1"/>
</dbReference>
<sequence>MAIARSPTYNYQDYVPVDDIACPICDFPCPSLQTLNTHLDTAHTEEDSKGALLSWFRTAQQKVQTTLTPRSPPSSSSSSPGGGGSSVERSLKQLFDPSLMNSFSNLNLGNGNPVYFASDAERQQTDLYVTRDHWQREGPNDVCSLSGCGRSLGRLSKQHCRQCGKLFCDPHTQYEMKLGRMARHDPVNGVWCRVCAACFASRTGYLDHHGATRNLTASFIKRREKAIDRVHLESNRLEKRLEKLARIHHAADTGAKIERASPSPSLASLSLDRSDSTSDSSLGSSIMSPRAGFVSSGNSILSMKLKYRDGEQTVTKWEDDKSVIQCPLCSCAFTITNRKHHCRLCGRIVCGNARCSKMIPLFLNMSSEGFDQEPVGDTRACRECQRLVFRRKLRYEEAMNPAPIVQLYNQLVITRQNIEKQLPLFHDIIVLLDKEKISKQSKETFQRAGKIRKSLLDNFALFDALAKRIKTLPASSSAFRRLQSNVCTAANMYLQQNMLPLQMLPRILKPAEKRNGTKRINGSASSSRVQELQLQLQAFQEQQMLVEGYIKEAQQARKFDDVKLLKQSLDELAVETTRLQADLAAEL</sequence>
<dbReference type="InterPro" id="IPR013087">
    <property type="entry name" value="Znf_C2H2_type"/>
</dbReference>
<dbReference type="PANTHER" id="PTHR23164:SF30">
    <property type="entry name" value="EARLY ENDOSOME ANTIGEN 1"/>
    <property type="match status" value="1"/>
</dbReference>
<reference evidence="7" key="1">
    <citation type="submission" date="2013-08" db="EMBL/GenBank/DDBJ databases">
        <title>Gene expansion shapes genome architecture in the human pathogen Lichtheimia corymbifera: an evolutionary genomics analysis in the ancient terrestrial Mucorales (Mucoromycotina).</title>
        <authorList>
            <person name="Schwartze V.U."/>
            <person name="Winter S."/>
            <person name="Shelest E."/>
            <person name="Marcet-Houben M."/>
            <person name="Horn F."/>
            <person name="Wehner S."/>
            <person name="Hoffmann K."/>
            <person name="Riege K."/>
            <person name="Sammeth M."/>
            <person name="Nowrousian M."/>
            <person name="Valiante V."/>
            <person name="Linde J."/>
            <person name="Jacobsen I.D."/>
            <person name="Marz M."/>
            <person name="Brakhage A.A."/>
            <person name="Gabaldon T."/>
            <person name="Bocker S."/>
            <person name="Voigt K."/>
        </authorList>
    </citation>
    <scope>NUCLEOTIDE SEQUENCE [LARGE SCALE GENOMIC DNA]</scope>
    <source>
        <strain evidence="7">FSU 9682</strain>
    </source>
</reference>
<dbReference type="PROSITE" id="PS50178">
    <property type="entry name" value="ZF_FYVE"/>
    <property type="match status" value="2"/>
</dbReference>
<dbReference type="OrthoDB" id="166134at2759"/>
<evidence type="ECO:0000313" key="8">
    <source>
        <dbReference type="Proteomes" id="UP000027586"/>
    </source>
</evidence>
<feature type="domain" description="FYVE-type" evidence="6">
    <location>
        <begin position="148"/>
        <end position="203"/>
    </location>
</feature>
<dbReference type="GO" id="GO:0008270">
    <property type="term" value="F:zinc ion binding"/>
    <property type="evidence" value="ECO:0007669"/>
    <property type="project" value="UniProtKB-KW"/>
</dbReference>
<keyword evidence="3" id="KW-0862">Zinc</keyword>
<dbReference type="AlphaFoldDB" id="A0A068RQA9"/>
<evidence type="ECO:0000256" key="1">
    <source>
        <dbReference type="ARBA" id="ARBA00022723"/>
    </source>
</evidence>
<dbReference type="PROSITE" id="PS00028">
    <property type="entry name" value="ZINC_FINGER_C2H2_1"/>
    <property type="match status" value="1"/>
</dbReference>
<protein>
    <submittedName>
        <fullName evidence="7">Vacuolar segregation protein pep7</fullName>
    </submittedName>
</protein>
<dbReference type="Pfam" id="PF01363">
    <property type="entry name" value="FYVE"/>
    <property type="match status" value="2"/>
</dbReference>
<keyword evidence="1" id="KW-0479">Metal-binding</keyword>
<evidence type="ECO:0000256" key="5">
    <source>
        <dbReference type="SAM" id="MobiDB-lite"/>
    </source>
</evidence>
<keyword evidence="2 4" id="KW-0863">Zinc-finger</keyword>
<comment type="caution">
    <text evidence="7">The sequence shown here is derived from an EMBL/GenBank/DDBJ whole genome shotgun (WGS) entry which is preliminary data.</text>
</comment>
<accession>A0A068RQA9</accession>
<proteinExistence type="predicted"/>
<feature type="compositionally biased region" description="Low complexity" evidence="5">
    <location>
        <begin position="261"/>
        <end position="285"/>
    </location>
</feature>
<dbReference type="InterPro" id="IPR036531">
    <property type="entry name" value="Rbsn_Rab-bd_sf"/>
</dbReference>
<dbReference type="CDD" id="cd15737">
    <property type="entry name" value="FYVE2_Vac1p_like"/>
    <property type="match status" value="1"/>
</dbReference>
<keyword evidence="8" id="KW-1185">Reference proteome</keyword>
<dbReference type="InterPro" id="IPR021565">
    <property type="entry name" value="Rbsn_Rab-bd"/>
</dbReference>
<dbReference type="EMBL" id="CBTN010000012">
    <property type="protein sequence ID" value="CDH52184.1"/>
    <property type="molecule type" value="Genomic_DNA"/>
</dbReference>
<organism evidence="7 8">
    <name type="scientific">Lichtheimia corymbifera JMRC:FSU:9682</name>
    <dbReference type="NCBI Taxonomy" id="1263082"/>
    <lineage>
        <taxon>Eukaryota</taxon>
        <taxon>Fungi</taxon>
        <taxon>Fungi incertae sedis</taxon>
        <taxon>Mucoromycota</taxon>
        <taxon>Mucoromycotina</taxon>
        <taxon>Mucoromycetes</taxon>
        <taxon>Mucorales</taxon>
        <taxon>Lichtheimiaceae</taxon>
        <taxon>Lichtheimia</taxon>
    </lineage>
</organism>
<evidence type="ECO:0000256" key="2">
    <source>
        <dbReference type="ARBA" id="ARBA00022771"/>
    </source>
</evidence>
<name>A0A068RQA9_9FUNG</name>
<dbReference type="STRING" id="1263082.A0A068RQA9"/>
<dbReference type="InterPro" id="IPR017455">
    <property type="entry name" value="Znf_FYVE-rel"/>
</dbReference>
<dbReference type="SMART" id="SM00064">
    <property type="entry name" value="FYVE"/>
    <property type="match status" value="2"/>
</dbReference>
<dbReference type="Gene3D" id="3.30.40.10">
    <property type="entry name" value="Zinc/RING finger domain, C3HC4 (zinc finger)"/>
    <property type="match status" value="2"/>
</dbReference>
<evidence type="ECO:0000259" key="6">
    <source>
        <dbReference type="PROSITE" id="PS50178"/>
    </source>
</evidence>
<dbReference type="InterPro" id="IPR013083">
    <property type="entry name" value="Znf_RING/FYVE/PHD"/>
</dbReference>
<dbReference type="InterPro" id="IPR000306">
    <property type="entry name" value="Znf_FYVE"/>
</dbReference>
<dbReference type="InterPro" id="IPR011011">
    <property type="entry name" value="Znf_FYVE_PHD"/>
</dbReference>
<dbReference type="Gene3D" id="4.10.860.20">
    <property type="entry name" value="Rabenosyn, Rab binding domain"/>
    <property type="match status" value="1"/>
</dbReference>
<evidence type="ECO:0000256" key="4">
    <source>
        <dbReference type="PROSITE-ProRule" id="PRU00091"/>
    </source>
</evidence>
<feature type="region of interest" description="Disordered" evidence="5">
    <location>
        <begin position="63"/>
        <end position="89"/>
    </location>
</feature>
<dbReference type="Proteomes" id="UP000027586">
    <property type="component" value="Unassembled WGS sequence"/>
</dbReference>